<reference evidence="3 4" key="1">
    <citation type="journal article" date="2012" name="J. Bacteriol.">
        <title>Draft genome sequence of the nitrophenol-degrading actinomycete Rhodococcus imtechensis RKJ300.</title>
        <authorList>
            <person name="Vikram S."/>
            <person name="Kumar S."/>
            <person name="Subramanian S."/>
            <person name="Raghava G.P."/>
        </authorList>
    </citation>
    <scope>NUCLEOTIDE SEQUENCE [LARGE SCALE GENOMIC DNA]</scope>
    <source>
        <strain evidence="3 4">RKJ300</strain>
    </source>
</reference>
<proteinExistence type="predicted"/>
<evidence type="ECO:0000313" key="4">
    <source>
        <dbReference type="Proteomes" id="UP000006447"/>
    </source>
</evidence>
<dbReference type="Proteomes" id="UP000006447">
    <property type="component" value="Unassembled WGS sequence"/>
</dbReference>
<accession>I0W5Z8</accession>
<feature type="transmembrane region" description="Helical" evidence="2">
    <location>
        <begin position="46"/>
        <end position="65"/>
    </location>
</feature>
<evidence type="ECO:0000256" key="1">
    <source>
        <dbReference type="SAM" id="MobiDB-lite"/>
    </source>
</evidence>
<sequence>MFSQSPLHHHPRRDDSPAVPGYTAPRLAIGATAAATVTAAMISGSALITGAAELLVFLVVALASIPI</sequence>
<dbReference type="AlphaFoldDB" id="I0W5Z8"/>
<keyword evidence="2" id="KW-0812">Transmembrane</keyword>
<evidence type="ECO:0000313" key="3">
    <source>
        <dbReference type="EMBL" id="EID71814.1"/>
    </source>
</evidence>
<feature type="region of interest" description="Disordered" evidence="1">
    <location>
        <begin position="1"/>
        <end position="21"/>
    </location>
</feature>
<protein>
    <submittedName>
        <fullName evidence="3">Uncharacterized protein</fullName>
    </submittedName>
</protein>
<dbReference type="PATRIC" id="fig|1165867.3.peg.7991"/>
<comment type="caution">
    <text evidence="3">The sequence shown here is derived from an EMBL/GenBank/DDBJ whole genome shotgun (WGS) entry which is preliminary data.</text>
</comment>
<keyword evidence="2" id="KW-1133">Transmembrane helix</keyword>
<keyword evidence="2" id="KW-0472">Membrane</keyword>
<organism evidence="3 4">
    <name type="scientific">Rhodococcus opacus RKJ300 = JCM 13270</name>
    <dbReference type="NCBI Taxonomy" id="1165867"/>
    <lineage>
        <taxon>Bacteria</taxon>
        <taxon>Bacillati</taxon>
        <taxon>Actinomycetota</taxon>
        <taxon>Actinomycetes</taxon>
        <taxon>Mycobacteriales</taxon>
        <taxon>Nocardiaceae</taxon>
        <taxon>Rhodococcus</taxon>
    </lineage>
</organism>
<name>I0W5Z8_RHOOP</name>
<dbReference type="EMBL" id="AJJH01000178">
    <property type="protein sequence ID" value="EID71814.1"/>
    <property type="molecule type" value="Genomic_DNA"/>
</dbReference>
<evidence type="ECO:0000256" key="2">
    <source>
        <dbReference type="SAM" id="Phobius"/>
    </source>
</evidence>
<gene>
    <name evidence="3" type="ORF">W59_38974</name>
</gene>